<comment type="subcellular location">
    <subcellularLocation>
        <location evidence="1">Membrane</location>
        <topology evidence="1">Multi-pass membrane protein</topology>
    </subcellularLocation>
</comment>
<dbReference type="STRING" id="4829.A0A163JF91"/>
<feature type="transmembrane region" description="Helical" evidence="5">
    <location>
        <begin position="330"/>
        <end position="350"/>
    </location>
</feature>
<keyword evidence="2 5" id="KW-0812">Transmembrane</keyword>
<dbReference type="PANTHER" id="PTHR19346:SF4">
    <property type="entry name" value="SUGAR PHOSPHATE TRANSPORTER DOMAIN-CONTAINING PROTEIN"/>
    <property type="match status" value="1"/>
</dbReference>
<keyword evidence="4 5" id="KW-0472">Membrane</keyword>
<evidence type="ECO:0000256" key="1">
    <source>
        <dbReference type="ARBA" id="ARBA00004141"/>
    </source>
</evidence>
<evidence type="ECO:0000256" key="3">
    <source>
        <dbReference type="ARBA" id="ARBA00022989"/>
    </source>
</evidence>
<dbReference type="Proteomes" id="UP000078561">
    <property type="component" value="Unassembled WGS sequence"/>
</dbReference>
<evidence type="ECO:0008006" key="8">
    <source>
        <dbReference type="Google" id="ProtNLM"/>
    </source>
</evidence>
<evidence type="ECO:0000313" key="6">
    <source>
        <dbReference type="EMBL" id="SAL98972.1"/>
    </source>
</evidence>
<dbReference type="Gene3D" id="1.10.3730.20">
    <property type="match status" value="1"/>
</dbReference>
<proteinExistence type="predicted"/>
<feature type="transmembrane region" description="Helical" evidence="5">
    <location>
        <begin position="306"/>
        <end position="323"/>
    </location>
</feature>
<name>A0A163JF91_ABSGL</name>
<protein>
    <recommendedName>
        <fullName evidence="8">EamA domain-containing protein</fullName>
    </recommendedName>
</protein>
<dbReference type="InterPro" id="IPR007271">
    <property type="entry name" value="Nuc_sug_transpt"/>
</dbReference>
<dbReference type="OrthoDB" id="10062838at2759"/>
<feature type="transmembrane region" description="Helical" evidence="5">
    <location>
        <begin position="137"/>
        <end position="157"/>
    </location>
</feature>
<organism evidence="6">
    <name type="scientific">Absidia glauca</name>
    <name type="common">Pin mould</name>
    <dbReference type="NCBI Taxonomy" id="4829"/>
    <lineage>
        <taxon>Eukaryota</taxon>
        <taxon>Fungi</taxon>
        <taxon>Fungi incertae sedis</taxon>
        <taxon>Mucoromycota</taxon>
        <taxon>Mucoromycotina</taxon>
        <taxon>Mucoromycetes</taxon>
        <taxon>Mucorales</taxon>
        <taxon>Cunninghamellaceae</taxon>
        <taxon>Absidia</taxon>
    </lineage>
</organism>
<feature type="transmembrane region" description="Helical" evidence="5">
    <location>
        <begin position="232"/>
        <end position="254"/>
    </location>
</feature>
<dbReference type="PANTHER" id="PTHR19346">
    <property type="entry name" value="SUGAR PHOSPHATE TRANSPORTER DOMAIN-CONTAINING PROTEIN"/>
    <property type="match status" value="1"/>
</dbReference>
<dbReference type="InParanoid" id="A0A163JF91"/>
<feature type="transmembrane region" description="Helical" evidence="5">
    <location>
        <begin position="266"/>
        <end position="286"/>
    </location>
</feature>
<feature type="transmembrane region" description="Helical" evidence="5">
    <location>
        <begin position="30"/>
        <end position="52"/>
    </location>
</feature>
<sequence>MPSSSPTYRSVPLDDTANSVIKVRKHSTSFVAAIMLIICIISFVLQTELAQYVQKTSNYQKPYFILYIGHACYIFMIPLQFLVECINTRWFSLQQQEKTSWKQHLKDTIDFCRKQLVQSVFELEDRVQGNQRHHTSFMLRTGLLLSILFTIPAYLWYVSVNLISMSTLTVVFNTGCFWAYIFSIFMLGDPVRLEKFLAVGLSVLGVVIMAFSQEDDDNPTNDVNQLDDAPSFSSFLGLGVAVVAALTYGFYEVFYKKYATPPRPSVLFANMVTGGIGAMTLLVLWIPLPILHYTGLETFELPDRNTFGMIMAIGSMSVIYNASMMCVIALVNPVFAAVGVLLTIPVVAVTDMAITGIPLPLTTVLGSIFILAGFVILNRQISKEQDEAPLDGPPPTAALV</sequence>
<dbReference type="AlphaFoldDB" id="A0A163JF91"/>
<dbReference type="EMBL" id="LT552383">
    <property type="protein sequence ID" value="SAL98972.1"/>
    <property type="molecule type" value="Genomic_DNA"/>
</dbReference>
<evidence type="ECO:0000313" key="7">
    <source>
        <dbReference type="Proteomes" id="UP000078561"/>
    </source>
</evidence>
<feature type="transmembrane region" description="Helical" evidence="5">
    <location>
        <begin position="196"/>
        <end position="212"/>
    </location>
</feature>
<dbReference type="OMA" id="AVYIQHQ"/>
<feature type="transmembrane region" description="Helical" evidence="5">
    <location>
        <begin position="64"/>
        <end position="83"/>
    </location>
</feature>
<dbReference type="GO" id="GO:0000139">
    <property type="term" value="C:Golgi membrane"/>
    <property type="evidence" value="ECO:0007669"/>
    <property type="project" value="InterPro"/>
</dbReference>
<accession>A0A163JF91</accession>
<dbReference type="SUPFAM" id="SSF103481">
    <property type="entry name" value="Multidrug resistance efflux transporter EmrE"/>
    <property type="match status" value="1"/>
</dbReference>
<evidence type="ECO:0000256" key="5">
    <source>
        <dbReference type="SAM" id="Phobius"/>
    </source>
</evidence>
<dbReference type="InterPro" id="IPR026505">
    <property type="entry name" value="Solute_c_fam_35_mem_F3/F4"/>
</dbReference>
<evidence type="ECO:0000256" key="2">
    <source>
        <dbReference type="ARBA" id="ARBA00022692"/>
    </source>
</evidence>
<feature type="transmembrane region" description="Helical" evidence="5">
    <location>
        <begin position="163"/>
        <end position="184"/>
    </location>
</feature>
<dbReference type="InterPro" id="IPR037185">
    <property type="entry name" value="EmrE-like"/>
</dbReference>
<reference evidence="6" key="1">
    <citation type="submission" date="2016-04" db="EMBL/GenBank/DDBJ databases">
        <authorList>
            <person name="Evans L.H."/>
            <person name="Alamgir A."/>
            <person name="Owens N."/>
            <person name="Weber N.D."/>
            <person name="Virtaneva K."/>
            <person name="Barbian K."/>
            <person name="Babar A."/>
            <person name="Rosenke K."/>
        </authorList>
    </citation>
    <scope>NUCLEOTIDE SEQUENCE [LARGE SCALE GENOMIC DNA]</scope>
    <source>
        <strain evidence="6">CBS 101.48</strain>
    </source>
</reference>
<keyword evidence="3 5" id="KW-1133">Transmembrane helix</keyword>
<dbReference type="Pfam" id="PF04142">
    <property type="entry name" value="Nuc_sug_transp"/>
    <property type="match status" value="1"/>
</dbReference>
<evidence type="ECO:0000256" key="4">
    <source>
        <dbReference type="ARBA" id="ARBA00023136"/>
    </source>
</evidence>
<gene>
    <name evidence="6" type="primary">ABSGL_04543.1 scaffold 5475</name>
</gene>
<feature type="transmembrane region" description="Helical" evidence="5">
    <location>
        <begin position="356"/>
        <end position="377"/>
    </location>
</feature>
<keyword evidence="7" id="KW-1185">Reference proteome</keyword>
<dbReference type="GO" id="GO:0015165">
    <property type="term" value="F:pyrimidine nucleotide-sugar transmembrane transporter activity"/>
    <property type="evidence" value="ECO:0007669"/>
    <property type="project" value="InterPro"/>
</dbReference>